<dbReference type="Pfam" id="PF03547">
    <property type="entry name" value="Mem_trans"/>
    <property type="match status" value="1"/>
</dbReference>
<name>A0A4T0V324_9NEIS</name>
<feature type="transmembrane region" description="Helical" evidence="8">
    <location>
        <begin position="66"/>
        <end position="86"/>
    </location>
</feature>
<sequence length="297" mass="30818">MNAAHVLLPDFALIVSGFLLRRAHVVGGAFWPELEKFVYFVLFPPLLFCALARAELDVASSVPMLAAGVLFTVAGFVLAMPAGRLFALPPPAFAAGQQAAYRFNSYVGFAVISTLAGDAGIATIALLFGALIPLVNLMAVWQLSRAGDGRLLAELASNPLIWGIVAGLTVNLAGVAVPDPLFDAARLLADAALPLGLIAIGAGLRFAGARRHLAPVVYWTVVKLALLPLMAYALAAWFGIGGVYQSALIVMAALPTATSTYILAVRMGGDGPLAALLVTVSTLSAMLTLPVVISTLL</sequence>
<evidence type="ECO:0000256" key="4">
    <source>
        <dbReference type="ARBA" id="ARBA00022475"/>
    </source>
</evidence>
<evidence type="ECO:0000313" key="10">
    <source>
        <dbReference type="Proteomes" id="UP000308891"/>
    </source>
</evidence>
<dbReference type="GO" id="GO:0055085">
    <property type="term" value="P:transmembrane transport"/>
    <property type="evidence" value="ECO:0007669"/>
    <property type="project" value="InterPro"/>
</dbReference>
<evidence type="ECO:0000256" key="1">
    <source>
        <dbReference type="ARBA" id="ARBA00004651"/>
    </source>
</evidence>
<keyword evidence="10" id="KW-1185">Reference proteome</keyword>
<keyword evidence="6 8" id="KW-1133">Transmembrane helix</keyword>
<evidence type="ECO:0000256" key="6">
    <source>
        <dbReference type="ARBA" id="ARBA00022989"/>
    </source>
</evidence>
<evidence type="ECO:0000256" key="8">
    <source>
        <dbReference type="SAM" id="Phobius"/>
    </source>
</evidence>
<dbReference type="InterPro" id="IPR038770">
    <property type="entry name" value="Na+/solute_symporter_sf"/>
</dbReference>
<dbReference type="EMBL" id="STGJ01000002">
    <property type="protein sequence ID" value="TIC85994.1"/>
    <property type="molecule type" value="Genomic_DNA"/>
</dbReference>
<proteinExistence type="inferred from homology"/>
<feature type="transmembrane region" description="Helical" evidence="8">
    <location>
        <begin position="273"/>
        <end position="293"/>
    </location>
</feature>
<organism evidence="9 10">
    <name type="scientific">Crenobacter intestini</name>
    <dbReference type="NCBI Taxonomy" id="2563443"/>
    <lineage>
        <taxon>Bacteria</taxon>
        <taxon>Pseudomonadati</taxon>
        <taxon>Pseudomonadota</taxon>
        <taxon>Betaproteobacteria</taxon>
        <taxon>Neisseriales</taxon>
        <taxon>Neisseriaceae</taxon>
        <taxon>Crenobacter</taxon>
    </lineage>
</organism>
<comment type="subcellular location">
    <subcellularLocation>
        <location evidence="1">Cell membrane</location>
        <topology evidence="1">Multi-pass membrane protein</topology>
    </subcellularLocation>
</comment>
<dbReference type="GO" id="GO:0005886">
    <property type="term" value="C:plasma membrane"/>
    <property type="evidence" value="ECO:0007669"/>
    <property type="project" value="UniProtKB-SubCell"/>
</dbReference>
<evidence type="ECO:0000313" key="9">
    <source>
        <dbReference type="EMBL" id="TIC85994.1"/>
    </source>
</evidence>
<keyword evidence="3" id="KW-0813">Transport</keyword>
<comment type="caution">
    <text evidence="9">The sequence shown here is derived from an EMBL/GenBank/DDBJ whole genome shotgun (WGS) entry which is preliminary data.</text>
</comment>
<feature type="transmembrane region" description="Helical" evidence="8">
    <location>
        <begin position="184"/>
        <end position="204"/>
    </location>
</feature>
<dbReference type="RefSeq" id="WP_136551340.1">
    <property type="nucleotide sequence ID" value="NZ_STGJ01000002.1"/>
</dbReference>
<accession>A0A4T0V324</accession>
<gene>
    <name evidence="9" type="ORF">E5K04_02505</name>
</gene>
<dbReference type="OrthoDB" id="9805563at2"/>
<comment type="similarity">
    <text evidence="2">Belongs to the auxin efflux carrier (TC 2.A.69) family.</text>
</comment>
<reference evidence="9 10" key="1">
    <citation type="submission" date="2019-04" db="EMBL/GenBank/DDBJ databases">
        <title>Crenobacter sp. nov.</title>
        <authorList>
            <person name="Shi S."/>
        </authorList>
    </citation>
    <scope>NUCLEOTIDE SEQUENCE [LARGE SCALE GENOMIC DNA]</scope>
    <source>
        <strain evidence="9 10">GY 70310</strain>
    </source>
</reference>
<keyword evidence="5 8" id="KW-0812">Transmembrane</keyword>
<feature type="transmembrane region" description="Helical" evidence="8">
    <location>
        <begin position="216"/>
        <end position="238"/>
    </location>
</feature>
<protein>
    <submittedName>
        <fullName evidence="9">AEC family transporter</fullName>
    </submittedName>
</protein>
<dbReference type="InterPro" id="IPR004776">
    <property type="entry name" value="Mem_transp_PIN-like"/>
</dbReference>
<keyword evidence="4" id="KW-1003">Cell membrane</keyword>
<dbReference type="PANTHER" id="PTHR36838:SF4">
    <property type="entry name" value="AUXIN EFFLUX CARRIER FAMILY PROTEIN"/>
    <property type="match status" value="1"/>
</dbReference>
<keyword evidence="7 8" id="KW-0472">Membrane</keyword>
<evidence type="ECO:0000256" key="2">
    <source>
        <dbReference type="ARBA" id="ARBA00010145"/>
    </source>
</evidence>
<dbReference type="PANTHER" id="PTHR36838">
    <property type="entry name" value="AUXIN EFFLUX CARRIER FAMILY PROTEIN"/>
    <property type="match status" value="1"/>
</dbReference>
<dbReference type="Gene3D" id="1.20.1530.20">
    <property type="match status" value="1"/>
</dbReference>
<feature type="transmembrane region" description="Helical" evidence="8">
    <location>
        <begin position="244"/>
        <end position="264"/>
    </location>
</feature>
<evidence type="ECO:0000256" key="5">
    <source>
        <dbReference type="ARBA" id="ARBA00022692"/>
    </source>
</evidence>
<dbReference type="Proteomes" id="UP000308891">
    <property type="component" value="Unassembled WGS sequence"/>
</dbReference>
<evidence type="ECO:0000256" key="7">
    <source>
        <dbReference type="ARBA" id="ARBA00023136"/>
    </source>
</evidence>
<feature type="transmembrane region" description="Helical" evidence="8">
    <location>
        <begin position="160"/>
        <end position="178"/>
    </location>
</feature>
<feature type="transmembrane region" description="Helical" evidence="8">
    <location>
        <begin position="106"/>
        <end position="139"/>
    </location>
</feature>
<dbReference type="AlphaFoldDB" id="A0A4T0V324"/>
<evidence type="ECO:0000256" key="3">
    <source>
        <dbReference type="ARBA" id="ARBA00022448"/>
    </source>
</evidence>
<feature type="transmembrane region" description="Helical" evidence="8">
    <location>
        <begin position="37"/>
        <end position="54"/>
    </location>
</feature>